<feature type="domain" description="Homeobox" evidence="9">
    <location>
        <begin position="375"/>
        <end position="438"/>
    </location>
</feature>
<dbReference type="SMART" id="SM00574">
    <property type="entry name" value="POX"/>
    <property type="match status" value="1"/>
</dbReference>
<evidence type="ECO:0000256" key="3">
    <source>
        <dbReference type="ARBA" id="ARBA00023015"/>
    </source>
</evidence>
<evidence type="ECO:0000256" key="1">
    <source>
        <dbReference type="ARBA" id="ARBA00004123"/>
    </source>
</evidence>
<keyword evidence="11" id="KW-1185">Reference proteome</keyword>
<organism evidence="10 11">
    <name type="scientific">Penstemon davidsonii</name>
    <dbReference type="NCBI Taxonomy" id="160366"/>
    <lineage>
        <taxon>Eukaryota</taxon>
        <taxon>Viridiplantae</taxon>
        <taxon>Streptophyta</taxon>
        <taxon>Embryophyta</taxon>
        <taxon>Tracheophyta</taxon>
        <taxon>Spermatophyta</taxon>
        <taxon>Magnoliopsida</taxon>
        <taxon>eudicotyledons</taxon>
        <taxon>Gunneridae</taxon>
        <taxon>Pentapetalae</taxon>
        <taxon>asterids</taxon>
        <taxon>lamiids</taxon>
        <taxon>Lamiales</taxon>
        <taxon>Plantaginaceae</taxon>
        <taxon>Cheloneae</taxon>
        <taxon>Penstemon</taxon>
    </lineage>
</organism>
<feature type="DNA-binding region" description="Homeobox" evidence="8">
    <location>
        <begin position="377"/>
        <end position="439"/>
    </location>
</feature>
<dbReference type="InterPro" id="IPR050224">
    <property type="entry name" value="TALE_homeobox"/>
</dbReference>
<dbReference type="InterPro" id="IPR001356">
    <property type="entry name" value="HD"/>
</dbReference>
<protein>
    <recommendedName>
        <fullName evidence="9">Homeobox domain-containing protein</fullName>
    </recommendedName>
</protein>
<dbReference type="SUPFAM" id="SSF46689">
    <property type="entry name" value="Homeodomain-like"/>
    <property type="match status" value="1"/>
</dbReference>
<evidence type="ECO:0000313" key="10">
    <source>
        <dbReference type="EMBL" id="KAK4478522.1"/>
    </source>
</evidence>
<dbReference type="CDD" id="cd00086">
    <property type="entry name" value="homeodomain"/>
    <property type="match status" value="1"/>
</dbReference>
<evidence type="ECO:0000313" key="11">
    <source>
        <dbReference type="Proteomes" id="UP001291926"/>
    </source>
</evidence>
<dbReference type="InterPro" id="IPR006563">
    <property type="entry name" value="POX_dom"/>
</dbReference>
<dbReference type="PANTHER" id="PTHR11850">
    <property type="entry name" value="HOMEOBOX PROTEIN TRANSCRIPTION FACTORS"/>
    <property type="match status" value="1"/>
</dbReference>
<dbReference type="Pfam" id="PF07526">
    <property type="entry name" value="POX"/>
    <property type="match status" value="1"/>
</dbReference>
<keyword evidence="6" id="KW-0804">Transcription</keyword>
<keyword evidence="3" id="KW-0805">Transcription regulation</keyword>
<evidence type="ECO:0000256" key="2">
    <source>
        <dbReference type="ARBA" id="ARBA00006454"/>
    </source>
</evidence>
<evidence type="ECO:0000256" key="7">
    <source>
        <dbReference type="ARBA" id="ARBA00023242"/>
    </source>
</evidence>
<evidence type="ECO:0000256" key="6">
    <source>
        <dbReference type="ARBA" id="ARBA00023163"/>
    </source>
</evidence>
<dbReference type="Proteomes" id="UP001291926">
    <property type="component" value="Unassembled WGS sequence"/>
</dbReference>
<dbReference type="EMBL" id="JAYDYQ010002687">
    <property type="protein sequence ID" value="KAK4478522.1"/>
    <property type="molecule type" value="Genomic_DNA"/>
</dbReference>
<dbReference type="InterPro" id="IPR008422">
    <property type="entry name" value="KN_HD"/>
</dbReference>
<sequence>MAEGFEPFLHVPQQSRRDKLRVNNNNNLHGYEALVPFYDPFTCSTNLHGQSFNLSTSNTTNTADSVKEEGTNLMGFIGGTTNHHMYVDPQLNPSTIQDINGGQYVYASPHNYRAVSFHGNNSETVPYNGQSLSLSLSSHQTHNSNLPLELNLQRYDEPSVFSTSNNKVTGGYFGPGGNGGGGSTSIDFSRSSVPLGPFTGYAFVLKGSRFLKPAHQLLEELCNVNKGLYAEKVVPDSLLMDSSPLESFSGNGIVDESLNCSDGGTEQTRKKSRLLSMLDEVYKRYRLYYQQMQAVAASFESVAGLSNAAPFANLALKALSKHFRCLKNAITDQLQFTAKSHGKVNYDRDETQRFGNSGRGPYSQRAFQNSGFVDQPVWRPQRGLPERAVTVLRAWLFEHFLHPYPTDTDKLMLAKQTGLSRNQVSNWFINARVRLWKPMVEEIHMLETRQTQKPSQRDDQHPNGLNDHLPTNCSIECENGTSSRIGEFPLKRTREDLTEAPRGNGGQMNFLYENLSHNPHMGVNTISNNAGVSLTLGLHQNGVGLSESYPINAARRFGLDAHGDGYNMMSGFAAQNRQFERDIIGHTSFRGKFGAPPKGSTQKRSAIDTCPVSQLWLFLQENEAAATLTEGRGGGWVVTALVGGGDGGGDGCGCHYYIVLNPECCRNGRDGQLIRLEERSRLLGLILDGLDV</sequence>
<reference evidence="10 11" key="1">
    <citation type="journal article" date="2023" name="bioRxiv">
        <title>Genome report: Whole genome sequence and annotation of Penstemon davidsonii.</title>
        <authorList>
            <person name="Ostevik K.L."/>
            <person name="Alabady M."/>
            <person name="Zhang M."/>
            <person name="Rausher M.D."/>
        </authorList>
    </citation>
    <scope>NUCLEOTIDE SEQUENCE [LARGE SCALE GENOMIC DNA]</scope>
    <source>
        <strain evidence="10">DNT005</strain>
        <tissue evidence="10">Whole leaf</tissue>
    </source>
</reference>
<dbReference type="PROSITE" id="PS50071">
    <property type="entry name" value="HOMEOBOX_2"/>
    <property type="match status" value="1"/>
</dbReference>
<gene>
    <name evidence="10" type="ORF">RD792_014002</name>
</gene>
<keyword evidence="4 8" id="KW-0238">DNA-binding</keyword>
<comment type="caution">
    <text evidence="10">The sequence shown here is derived from an EMBL/GenBank/DDBJ whole genome shotgun (WGS) entry which is preliminary data.</text>
</comment>
<comment type="similarity">
    <text evidence="2">Belongs to the TALE/BELL homeobox family.</text>
</comment>
<comment type="subcellular location">
    <subcellularLocation>
        <location evidence="1 8">Nucleus</location>
    </subcellularLocation>
</comment>
<dbReference type="InterPro" id="IPR009057">
    <property type="entry name" value="Homeodomain-like_sf"/>
</dbReference>
<name>A0ABR0CN95_9LAMI</name>
<keyword evidence="7 8" id="KW-0539">Nucleus</keyword>
<keyword evidence="5 8" id="KW-0371">Homeobox</keyword>
<evidence type="ECO:0000256" key="4">
    <source>
        <dbReference type="ARBA" id="ARBA00023125"/>
    </source>
</evidence>
<evidence type="ECO:0000256" key="5">
    <source>
        <dbReference type="ARBA" id="ARBA00023155"/>
    </source>
</evidence>
<dbReference type="Pfam" id="PF05920">
    <property type="entry name" value="Homeobox_KN"/>
    <property type="match status" value="1"/>
</dbReference>
<dbReference type="Gene3D" id="1.10.10.60">
    <property type="entry name" value="Homeodomain-like"/>
    <property type="match status" value="1"/>
</dbReference>
<dbReference type="SMART" id="SM00389">
    <property type="entry name" value="HOX"/>
    <property type="match status" value="1"/>
</dbReference>
<evidence type="ECO:0000256" key="8">
    <source>
        <dbReference type="PROSITE-ProRule" id="PRU00108"/>
    </source>
</evidence>
<accession>A0ABR0CN95</accession>
<evidence type="ECO:0000259" key="9">
    <source>
        <dbReference type="PROSITE" id="PS50071"/>
    </source>
</evidence>
<proteinExistence type="inferred from homology"/>